<dbReference type="AlphaFoldDB" id="A0A0H5RAG8"/>
<dbReference type="Gene3D" id="3.40.50.300">
    <property type="entry name" value="P-loop containing nucleotide triphosphate hydrolases"/>
    <property type="match status" value="1"/>
</dbReference>
<dbReference type="InterPro" id="IPR027417">
    <property type="entry name" value="P-loop_NTPase"/>
</dbReference>
<dbReference type="GO" id="GO:0006412">
    <property type="term" value="P:translation"/>
    <property type="evidence" value="ECO:0007669"/>
    <property type="project" value="UniProtKB-KW"/>
</dbReference>
<dbReference type="InterPro" id="IPR054696">
    <property type="entry name" value="GTP-eEF1A_C"/>
</dbReference>
<protein>
    <recommendedName>
        <fullName evidence="9">Tr-type G domain-containing protein</fullName>
    </recommendedName>
</protein>
<dbReference type="GO" id="GO:0005525">
    <property type="term" value="F:GTP binding"/>
    <property type="evidence" value="ECO:0007669"/>
    <property type="project" value="UniProtKB-KW"/>
</dbReference>
<reference evidence="10" key="1">
    <citation type="submission" date="2015-04" db="EMBL/GenBank/DDBJ databases">
        <title>The genome sequence of the plant pathogenic Rhizarian Plasmodiophora brassicae reveals insights in its biotrophic life cycle and the origin of chitin synthesis.</title>
        <authorList>
            <person name="Schwelm A."/>
            <person name="Fogelqvist J."/>
            <person name="Knaust A."/>
            <person name="Julke S."/>
            <person name="Lilja T."/>
            <person name="Dhandapani V."/>
            <person name="Bonilla-Rosso G."/>
            <person name="Karlsson M."/>
            <person name="Shevchenko A."/>
            <person name="Choi S.R."/>
            <person name="Kim H.G."/>
            <person name="Park J.Y."/>
            <person name="Lim Y.P."/>
            <person name="Ludwig-Muller J."/>
            <person name="Dixelius C."/>
        </authorList>
    </citation>
    <scope>NUCLEOTIDE SEQUENCE</scope>
    <source>
        <tissue evidence="10">Potato root galls</tissue>
    </source>
</reference>
<evidence type="ECO:0000256" key="4">
    <source>
        <dbReference type="ARBA" id="ARBA00022741"/>
    </source>
</evidence>
<accession>A0A0H5RAG8</accession>
<keyword evidence="7" id="KW-0342">GTP-binding</keyword>
<dbReference type="SUPFAM" id="SSF50465">
    <property type="entry name" value="EF-Tu/eEF-1alpha/eIF2-gamma C-terminal domain"/>
    <property type="match status" value="1"/>
</dbReference>
<name>A0A0H5RAG8_9EUKA</name>
<evidence type="ECO:0000256" key="2">
    <source>
        <dbReference type="ARBA" id="ARBA00007249"/>
    </source>
</evidence>
<feature type="non-terminal residue" evidence="10">
    <location>
        <position position="1"/>
    </location>
</feature>
<dbReference type="InterPro" id="IPR000795">
    <property type="entry name" value="T_Tr_GTP-bd_dom"/>
</dbReference>
<dbReference type="SUPFAM" id="SSF50447">
    <property type="entry name" value="Translation proteins"/>
    <property type="match status" value="1"/>
</dbReference>
<dbReference type="GO" id="GO:0003924">
    <property type="term" value="F:GTPase activity"/>
    <property type="evidence" value="ECO:0007669"/>
    <property type="project" value="InterPro"/>
</dbReference>
<dbReference type="InterPro" id="IPR009001">
    <property type="entry name" value="Transl_elong_EF1A/Init_IF2_C"/>
</dbReference>
<dbReference type="Pfam" id="PF22594">
    <property type="entry name" value="GTP-eEF1A_C"/>
    <property type="match status" value="1"/>
</dbReference>
<comment type="subcellular location">
    <subcellularLocation>
        <location evidence="1">Cytoplasm</location>
    </subcellularLocation>
</comment>
<keyword evidence="6" id="KW-0648">Protein biosynthesis</keyword>
<evidence type="ECO:0000256" key="5">
    <source>
        <dbReference type="ARBA" id="ARBA00022801"/>
    </source>
</evidence>
<comment type="similarity">
    <text evidence="2">Belongs to the TRAFAC class translation factor GTPase superfamily. Classic translation factor GTPase family. EF-Tu/EF-1A subfamily.</text>
</comment>
<evidence type="ECO:0000259" key="9">
    <source>
        <dbReference type="PROSITE" id="PS51722"/>
    </source>
</evidence>
<dbReference type="EMBL" id="HACM01010626">
    <property type="protein sequence ID" value="CRZ11068.1"/>
    <property type="molecule type" value="Transcribed_RNA"/>
</dbReference>
<keyword evidence="4" id="KW-0547">Nucleotide-binding</keyword>
<dbReference type="PANTHER" id="PTHR23115">
    <property type="entry name" value="TRANSLATION FACTOR"/>
    <property type="match status" value="1"/>
</dbReference>
<dbReference type="SUPFAM" id="SSF52540">
    <property type="entry name" value="P-loop containing nucleoside triphosphate hydrolases"/>
    <property type="match status" value="1"/>
</dbReference>
<dbReference type="FunFam" id="3.40.50.300:FF:000204">
    <property type="entry name" value="Translation elongation factor Tu"/>
    <property type="match status" value="1"/>
</dbReference>
<evidence type="ECO:0000256" key="8">
    <source>
        <dbReference type="ARBA" id="ARBA00049117"/>
    </source>
</evidence>
<evidence type="ECO:0000256" key="7">
    <source>
        <dbReference type="ARBA" id="ARBA00023134"/>
    </source>
</evidence>
<feature type="domain" description="Tr-type G" evidence="9">
    <location>
        <begin position="292"/>
        <end position="519"/>
    </location>
</feature>
<dbReference type="InterPro" id="IPR009000">
    <property type="entry name" value="Transl_B-barrel_sf"/>
</dbReference>
<keyword evidence="3" id="KW-0963">Cytoplasm</keyword>
<dbReference type="PRINTS" id="PR00315">
    <property type="entry name" value="ELONGATNFCT"/>
</dbReference>
<dbReference type="PROSITE" id="PS51722">
    <property type="entry name" value="G_TR_2"/>
    <property type="match status" value="1"/>
</dbReference>
<dbReference type="Gene3D" id="2.40.30.10">
    <property type="entry name" value="Translation factors"/>
    <property type="match status" value="2"/>
</dbReference>
<evidence type="ECO:0000256" key="3">
    <source>
        <dbReference type="ARBA" id="ARBA00022490"/>
    </source>
</evidence>
<dbReference type="GO" id="GO:0005737">
    <property type="term" value="C:cytoplasm"/>
    <property type="evidence" value="ECO:0007669"/>
    <property type="project" value="UniProtKB-SubCell"/>
</dbReference>
<dbReference type="SUPFAM" id="SSF46934">
    <property type="entry name" value="UBA-like"/>
    <property type="match status" value="1"/>
</dbReference>
<comment type="catalytic activity">
    <reaction evidence="8">
        <text>GTP + H2O = GDP + phosphate + H(+)</text>
        <dbReference type="Rhea" id="RHEA:19669"/>
        <dbReference type="ChEBI" id="CHEBI:15377"/>
        <dbReference type="ChEBI" id="CHEBI:15378"/>
        <dbReference type="ChEBI" id="CHEBI:37565"/>
        <dbReference type="ChEBI" id="CHEBI:43474"/>
        <dbReference type="ChEBI" id="CHEBI:58189"/>
    </reaction>
    <physiologicalReaction direction="left-to-right" evidence="8">
        <dbReference type="Rhea" id="RHEA:19670"/>
    </physiologicalReaction>
</comment>
<sequence length="726" mass="78537">NNRWPNPPSTTVESGQAMSRHRAVRALDYDDYYDDYDEEDIGHEDDHNVNIAAMSPGTASYMMPSSGDANYFGFNTANRAPQFNIVDAINRVLEIIGDRDPAEVRIAIEQCSYDIEAAIAYLLESIPSAPEPLFTDELDMESELVEPAPVLGSNHLDLGAETSLFPKRAAADTVNAEPVVIPKPSAMAKSLMSNPSKQLADVKLPPKPATSDAFAEPFQFDVPSPDTRARTAHLKAAHGVPRQALSSTAPLAAAPVPAVKPAVAVKGMSESALRKRQEKLDRLIKLQEDSPASNLNLIVVGHVDAGKSTLMGHLLYLNGAVSSRDMHKYEKEAREQGKASFMYAWVLDIGDDERSRGVTVDIATKHFNTSRCHVTLLDAPGHRDFVPNMIAGASQADCALLVVNAINGEFEAGFDENGQTKEHAILLRSMGISEVIVVVNKLDMVHWSESRYNFIVETLGAYLKTIGFRPGSIRYVPCSGLEGCNLVKQGALPAELSAWYSGDSLIDMIDTFKIPARPILAPMRMVISDVFKSQALGGLSVAGTLIQGCIFPQDRVLLLPANQVVTVKNIMFDTNDTVDVAIPGHRVEVGIAGVSDDSAVTIGSVLSDIQKPLIMASSIQASIVTLEGMARPILPGSDAILHSQCIEEPCIIAKLKSLLHKTSGVAVKRHPRLLTASQRADVIIHLNRPAGLEACDLSKQLGRFTLRRDGRTIAVGVVKRVINDKS</sequence>
<dbReference type="Pfam" id="PF00009">
    <property type="entry name" value="GTP_EFTU"/>
    <property type="match status" value="1"/>
</dbReference>
<dbReference type="CDD" id="cd01883">
    <property type="entry name" value="EF1_alpha"/>
    <property type="match status" value="1"/>
</dbReference>
<evidence type="ECO:0000313" key="10">
    <source>
        <dbReference type="EMBL" id="CRZ11068.1"/>
    </source>
</evidence>
<evidence type="ECO:0000256" key="6">
    <source>
        <dbReference type="ARBA" id="ARBA00022917"/>
    </source>
</evidence>
<organism evidence="10">
    <name type="scientific">Spongospora subterranea</name>
    <dbReference type="NCBI Taxonomy" id="70186"/>
    <lineage>
        <taxon>Eukaryota</taxon>
        <taxon>Sar</taxon>
        <taxon>Rhizaria</taxon>
        <taxon>Endomyxa</taxon>
        <taxon>Phytomyxea</taxon>
        <taxon>Plasmodiophorida</taxon>
        <taxon>Plasmodiophoridae</taxon>
        <taxon>Spongospora</taxon>
    </lineage>
</organism>
<dbReference type="InterPro" id="IPR050100">
    <property type="entry name" value="TRAFAC_GTPase_members"/>
</dbReference>
<dbReference type="InterPro" id="IPR009060">
    <property type="entry name" value="UBA-like_sf"/>
</dbReference>
<evidence type="ECO:0000256" key="1">
    <source>
        <dbReference type="ARBA" id="ARBA00004496"/>
    </source>
</evidence>
<keyword evidence="5" id="KW-0378">Hydrolase</keyword>
<proteinExistence type="inferred from homology"/>